<feature type="domain" description="SET" evidence="2">
    <location>
        <begin position="191"/>
        <end position="362"/>
    </location>
</feature>
<dbReference type="SMART" id="SM00317">
    <property type="entry name" value="SET"/>
    <property type="match status" value="1"/>
</dbReference>
<dbReference type="PROSITE" id="PS50280">
    <property type="entry name" value="SET"/>
    <property type="match status" value="1"/>
</dbReference>
<sequence length="403" mass="44764">MEALEGFFEFDDGGDDVAGLMSELTAVNPAFDLTPRTIVATPREDYFYSDHHPDPNVEVKKRPQQVEREVVEASLEDKTVDELHQMVRDLDLTHEIFLGRGSVLAHDRTVLRQVLAGCIVEEREEEKRALHGVAEEDDAGGSGQRTYRPTQNVVDAWLKLSADPWPEDAPPAPETDAEALDPDGPFGMVALGAEVKECTDDPDKGRGAFATRDISARAFLGVYWGERLTFRQKELRHNAPDEQPRPPPMEVELAALQERRSRIDALTYEEGVPMGGSDNQAAYIFSLIPQGLPMDPSDYKRAAFLDAEDPHRGSWNRFINHGEPEDSYAVNLEVHHDASRFLVWYITKRQIFKGEEFLYSYTQQRSAGLISLLAASKGGVPIPQGDVVAASAVGPSPMAPIQE</sequence>
<gene>
    <name evidence="3" type="ORF">HERI1096_LOCUS3295</name>
</gene>
<feature type="region of interest" description="Disordered" evidence="1">
    <location>
        <begin position="129"/>
        <end position="148"/>
    </location>
</feature>
<dbReference type="InterPro" id="IPR046341">
    <property type="entry name" value="SET_dom_sf"/>
</dbReference>
<organism evidence="3">
    <name type="scientific">Haptolina ericina</name>
    <dbReference type="NCBI Taxonomy" id="156174"/>
    <lineage>
        <taxon>Eukaryota</taxon>
        <taxon>Haptista</taxon>
        <taxon>Haptophyta</taxon>
        <taxon>Prymnesiophyceae</taxon>
        <taxon>Prymnesiales</taxon>
        <taxon>Prymnesiaceae</taxon>
        <taxon>Haptolina</taxon>
    </lineage>
</organism>
<dbReference type="SUPFAM" id="SSF82199">
    <property type="entry name" value="SET domain"/>
    <property type="match status" value="1"/>
</dbReference>
<dbReference type="AlphaFoldDB" id="A0A7S3AEY0"/>
<dbReference type="InterPro" id="IPR001214">
    <property type="entry name" value="SET_dom"/>
</dbReference>
<dbReference type="Gene3D" id="2.170.270.10">
    <property type="entry name" value="SET domain"/>
    <property type="match status" value="1"/>
</dbReference>
<proteinExistence type="predicted"/>
<evidence type="ECO:0000256" key="1">
    <source>
        <dbReference type="SAM" id="MobiDB-lite"/>
    </source>
</evidence>
<dbReference type="EMBL" id="HBHX01006052">
    <property type="protein sequence ID" value="CAE0102637.1"/>
    <property type="molecule type" value="Transcribed_RNA"/>
</dbReference>
<evidence type="ECO:0000259" key="2">
    <source>
        <dbReference type="PROSITE" id="PS50280"/>
    </source>
</evidence>
<name>A0A7S3AEY0_9EUKA</name>
<reference evidence="3" key="1">
    <citation type="submission" date="2021-01" db="EMBL/GenBank/DDBJ databases">
        <authorList>
            <person name="Corre E."/>
            <person name="Pelletier E."/>
            <person name="Niang G."/>
            <person name="Scheremetjew M."/>
            <person name="Finn R."/>
            <person name="Kale V."/>
            <person name="Holt S."/>
            <person name="Cochrane G."/>
            <person name="Meng A."/>
            <person name="Brown T."/>
            <person name="Cohen L."/>
        </authorList>
    </citation>
    <scope>NUCLEOTIDE SEQUENCE</scope>
    <source>
        <strain evidence="3">CCMP281</strain>
    </source>
</reference>
<feature type="region of interest" description="Disordered" evidence="1">
    <location>
        <begin position="162"/>
        <end position="186"/>
    </location>
</feature>
<protein>
    <recommendedName>
        <fullName evidence="2">SET domain-containing protein</fullName>
    </recommendedName>
</protein>
<dbReference type="Pfam" id="PF00856">
    <property type="entry name" value="SET"/>
    <property type="match status" value="1"/>
</dbReference>
<accession>A0A7S3AEY0</accession>
<evidence type="ECO:0000313" key="3">
    <source>
        <dbReference type="EMBL" id="CAE0102637.1"/>
    </source>
</evidence>